<dbReference type="AlphaFoldDB" id="A0A1I8AZU4"/>
<accession>A0A1I8AZU4</accession>
<keyword evidence="1" id="KW-1185">Reference proteome</keyword>
<dbReference type="WBParaSite" id="MhA1_Contig1105.frz3.gene14">
    <property type="protein sequence ID" value="MhA1_Contig1105.frz3.gene14"/>
    <property type="gene ID" value="MhA1_Contig1105.frz3.gene14"/>
</dbReference>
<dbReference type="Proteomes" id="UP000095281">
    <property type="component" value="Unplaced"/>
</dbReference>
<organism evidence="1 2">
    <name type="scientific">Meloidogyne hapla</name>
    <name type="common">Root-knot nematode worm</name>
    <dbReference type="NCBI Taxonomy" id="6305"/>
    <lineage>
        <taxon>Eukaryota</taxon>
        <taxon>Metazoa</taxon>
        <taxon>Ecdysozoa</taxon>
        <taxon>Nematoda</taxon>
        <taxon>Chromadorea</taxon>
        <taxon>Rhabditida</taxon>
        <taxon>Tylenchina</taxon>
        <taxon>Tylenchomorpha</taxon>
        <taxon>Tylenchoidea</taxon>
        <taxon>Meloidogynidae</taxon>
        <taxon>Meloidogyninae</taxon>
        <taxon>Meloidogyne</taxon>
    </lineage>
</organism>
<evidence type="ECO:0000313" key="1">
    <source>
        <dbReference type="Proteomes" id="UP000095281"/>
    </source>
</evidence>
<protein>
    <submittedName>
        <fullName evidence="2">Uncharacterized protein</fullName>
    </submittedName>
</protein>
<sequence>MDDNINEERIQGDYEYQQSLNILAVRRYSRKLLFIVWMFTNLYQILNNGKVPGTFIWVQLGKQREEIKIIEWLQSHLKVLLENWFIEKQQKRNLKDFDEIVENERIWVLTEYLNIYKNFFTEEVFNKIINNEQIIKNSEEIKPQNYLKKGANIAKKLVNMLRSITNG</sequence>
<reference evidence="2" key="1">
    <citation type="submission" date="2016-11" db="UniProtKB">
        <authorList>
            <consortium name="WormBaseParasite"/>
        </authorList>
    </citation>
    <scope>IDENTIFICATION</scope>
</reference>
<proteinExistence type="predicted"/>
<evidence type="ECO:0000313" key="2">
    <source>
        <dbReference type="WBParaSite" id="MhA1_Contig1105.frz3.gene14"/>
    </source>
</evidence>
<name>A0A1I8AZU4_MELHA</name>